<sequence>MSEKEILLDVRDLCTVFQVGKRKTVTAVNGISFQVGAGEILGLVGESGCGKSVTSLSVMQLLKNTSGRVVSGQILLKGKDLLHCSEKEMRAVRGKEISMIFQEPMSSLNPAMRIEAQMVEAIRLHTDMDKKAARDHALTMMRKVGIANPETTIRSYPHQLSGGMSQRVMIAMAMSCDPTVLIADEPTTALDVTIQAQILQLMRQIRDNNNTGILLITHDLGVVAEMCSRVIVMYAGRIVEEAPVQELFATPKHPYTQGLIASVPKLGSGVTSLPSIPGSVPDLSMMPAGCKFAPRCSKACDRCHQTEPPLFTLKDGRQSRCWLAESEAVQPAEEKEEQIG</sequence>
<evidence type="ECO:0000256" key="1">
    <source>
        <dbReference type="ARBA" id="ARBA00004202"/>
    </source>
</evidence>
<dbReference type="NCBIfam" id="TIGR01727">
    <property type="entry name" value="oligo_HPY"/>
    <property type="match status" value="1"/>
</dbReference>
<keyword evidence="6 9" id="KW-0067">ATP-binding</keyword>
<dbReference type="GO" id="GO:0016887">
    <property type="term" value="F:ATP hydrolysis activity"/>
    <property type="evidence" value="ECO:0007669"/>
    <property type="project" value="InterPro"/>
</dbReference>
<reference evidence="9" key="2">
    <citation type="journal article" date="2021" name="PeerJ">
        <title>Extensive microbial diversity within the chicken gut microbiome revealed by metagenomics and culture.</title>
        <authorList>
            <person name="Gilroy R."/>
            <person name="Ravi A."/>
            <person name="Getino M."/>
            <person name="Pursley I."/>
            <person name="Horton D.L."/>
            <person name="Alikhan N.F."/>
            <person name="Baker D."/>
            <person name="Gharbi K."/>
            <person name="Hall N."/>
            <person name="Watson M."/>
            <person name="Adriaenssens E.M."/>
            <person name="Foster-Nyarko E."/>
            <person name="Jarju S."/>
            <person name="Secka A."/>
            <person name="Antonio M."/>
            <person name="Oren A."/>
            <person name="Chaudhuri R.R."/>
            <person name="La Ragione R."/>
            <person name="Hildebrand F."/>
            <person name="Pallen M.J."/>
        </authorList>
    </citation>
    <scope>NUCLEOTIDE SEQUENCE</scope>
    <source>
        <strain evidence="9">ChiBcec16-1751</strain>
    </source>
</reference>
<name>A0A9D1FAI4_9FIRM</name>
<dbReference type="GO" id="GO:0015833">
    <property type="term" value="P:peptide transport"/>
    <property type="evidence" value="ECO:0007669"/>
    <property type="project" value="InterPro"/>
</dbReference>
<reference evidence="9" key="1">
    <citation type="submission" date="2020-10" db="EMBL/GenBank/DDBJ databases">
        <authorList>
            <person name="Gilroy R."/>
        </authorList>
    </citation>
    <scope>NUCLEOTIDE SEQUENCE</scope>
    <source>
        <strain evidence="9">ChiBcec16-1751</strain>
    </source>
</reference>
<dbReference type="GO" id="GO:0005886">
    <property type="term" value="C:plasma membrane"/>
    <property type="evidence" value="ECO:0007669"/>
    <property type="project" value="UniProtKB-SubCell"/>
</dbReference>
<dbReference type="InterPro" id="IPR017871">
    <property type="entry name" value="ABC_transporter-like_CS"/>
</dbReference>
<evidence type="ECO:0000313" key="10">
    <source>
        <dbReference type="Proteomes" id="UP000886741"/>
    </source>
</evidence>
<dbReference type="SUPFAM" id="SSF52540">
    <property type="entry name" value="P-loop containing nucleoside triphosphate hydrolases"/>
    <property type="match status" value="1"/>
</dbReference>
<evidence type="ECO:0000313" key="9">
    <source>
        <dbReference type="EMBL" id="HIS65384.1"/>
    </source>
</evidence>
<keyword evidence="7" id="KW-0472">Membrane</keyword>
<dbReference type="SMART" id="SM00382">
    <property type="entry name" value="AAA"/>
    <property type="match status" value="1"/>
</dbReference>
<dbReference type="PROSITE" id="PS00211">
    <property type="entry name" value="ABC_TRANSPORTER_1"/>
    <property type="match status" value="1"/>
</dbReference>
<dbReference type="Gene3D" id="3.40.50.300">
    <property type="entry name" value="P-loop containing nucleotide triphosphate hydrolases"/>
    <property type="match status" value="1"/>
</dbReference>
<dbReference type="GO" id="GO:0005524">
    <property type="term" value="F:ATP binding"/>
    <property type="evidence" value="ECO:0007669"/>
    <property type="project" value="UniProtKB-KW"/>
</dbReference>
<dbReference type="InterPro" id="IPR050388">
    <property type="entry name" value="ABC_Ni/Peptide_Import"/>
</dbReference>
<evidence type="ECO:0000256" key="4">
    <source>
        <dbReference type="ARBA" id="ARBA00022475"/>
    </source>
</evidence>
<evidence type="ECO:0000259" key="8">
    <source>
        <dbReference type="PROSITE" id="PS50893"/>
    </source>
</evidence>
<keyword evidence="4" id="KW-1003">Cell membrane</keyword>
<gene>
    <name evidence="9" type="ORF">IAA83_08460</name>
</gene>
<accession>A0A9D1FAI4</accession>
<evidence type="ECO:0000256" key="3">
    <source>
        <dbReference type="ARBA" id="ARBA00022448"/>
    </source>
</evidence>
<dbReference type="PANTHER" id="PTHR43297:SF2">
    <property type="entry name" value="DIPEPTIDE TRANSPORT ATP-BINDING PROTEIN DPPD"/>
    <property type="match status" value="1"/>
</dbReference>
<dbReference type="Pfam" id="PF08352">
    <property type="entry name" value="oligo_HPY"/>
    <property type="match status" value="1"/>
</dbReference>
<organism evidence="9 10">
    <name type="scientific">Candidatus Avoscillospira avistercoris</name>
    <dbReference type="NCBI Taxonomy" id="2840707"/>
    <lineage>
        <taxon>Bacteria</taxon>
        <taxon>Bacillati</taxon>
        <taxon>Bacillota</taxon>
        <taxon>Clostridia</taxon>
        <taxon>Eubacteriales</taxon>
        <taxon>Oscillospiraceae</taxon>
        <taxon>Oscillospiraceae incertae sedis</taxon>
        <taxon>Candidatus Avoscillospira</taxon>
    </lineage>
</organism>
<dbReference type="EMBL" id="DVJJ01000127">
    <property type="protein sequence ID" value="HIS65384.1"/>
    <property type="molecule type" value="Genomic_DNA"/>
</dbReference>
<keyword evidence="3" id="KW-0813">Transport</keyword>
<feature type="domain" description="ABC transporter" evidence="8">
    <location>
        <begin position="8"/>
        <end position="260"/>
    </location>
</feature>
<dbReference type="Pfam" id="PF00005">
    <property type="entry name" value="ABC_tran"/>
    <property type="match status" value="1"/>
</dbReference>
<dbReference type="PROSITE" id="PS50893">
    <property type="entry name" value="ABC_TRANSPORTER_2"/>
    <property type="match status" value="1"/>
</dbReference>
<dbReference type="FunFam" id="3.40.50.300:FF:000016">
    <property type="entry name" value="Oligopeptide ABC transporter ATP-binding component"/>
    <property type="match status" value="1"/>
</dbReference>
<keyword evidence="5" id="KW-0547">Nucleotide-binding</keyword>
<evidence type="ECO:0000256" key="5">
    <source>
        <dbReference type="ARBA" id="ARBA00022741"/>
    </source>
</evidence>
<dbReference type="InterPro" id="IPR013563">
    <property type="entry name" value="Oligopep_ABC_C"/>
</dbReference>
<dbReference type="AlphaFoldDB" id="A0A9D1FAI4"/>
<evidence type="ECO:0000256" key="7">
    <source>
        <dbReference type="ARBA" id="ARBA00023136"/>
    </source>
</evidence>
<comment type="subcellular location">
    <subcellularLocation>
        <location evidence="1">Cell membrane</location>
        <topology evidence="1">Peripheral membrane protein</topology>
    </subcellularLocation>
</comment>
<evidence type="ECO:0000256" key="6">
    <source>
        <dbReference type="ARBA" id="ARBA00022840"/>
    </source>
</evidence>
<comment type="similarity">
    <text evidence="2">Belongs to the ABC transporter superfamily.</text>
</comment>
<dbReference type="InterPro" id="IPR003593">
    <property type="entry name" value="AAA+_ATPase"/>
</dbReference>
<dbReference type="CDD" id="cd03257">
    <property type="entry name" value="ABC_NikE_OppD_transporters"/>
    <property type="match status" value="1"/>
</dbReference>
<comment type="caution">
    <text evidence="9">The sequence shown here is derived from an EMBL/GenBank/DDBJ whole genome shotgun (WGS) entry which is preliminary data.</text>
</comment>
<dbReference type="PANTHER" id="PTHR43297">
    <property type="entry name" value="OLIGOPEPTIDE TRANSPORT ATP-BINDING PROTEIN APPD"/>
    <property type="match status" value="1"/>
</dbReference>
<proteinExistence type="inferred from homology"/>
<dbReference type="Proteomes" id="UP000886741">
    <property type="component" value="Unassembled WGS sequence"/>
</dbReference>
<evidence type="ECO:0000256" key="2">
    <source>
        <dbReference type="ARBA" id="ARBA00005417"/>
    </source>
</evidence>
<dbReference type="InterPro" id="IPR003439">
    <property type="entry name" value="ABC_transporter-like_ATP-bd"/>
</dbReference>
<dbReference type="InterPro" id="IPR027417">
    <property type="entry name" value="P-loop_NTPase"/>
</dbReference>
<protein>
    <submittedName>
        <fullName evidence="9">ABC transporter ATP-binding protein</fullName>
    </submittedName>
</protein>